<dbReference type="PANTHER" id="PTHR12443:SF9">
    <property type="entry name" value="TRANSLOCATION PROTEIN SEC62"/>
    <property type="match status" value="1"/>
</dbReference>
<evidence type="ECO:0000256" key="4">
    <source>
        <dbReference type="ARBA" id="ARBA00022448"/>
    </source>
</evidence>
<keyword evidence="9" id="KW-0811">Translocation</keyword>
<dbReference type="GO" id="GO:0031204">
    <property type="term" value="P:post-translational protein targeting to membrane, translocation"/>
    <property type="evidence" value="ECO:0007669"/>
    <property type="project" value="TreeGrafter"/>
</dbReference>
<dbReference type="InterPro" id="IPR004728">
    <property type="entry name" value="Sec62"/>
</dbReference>
<evidence type="ECO:0000256" key="9">
    <source>
        <dbReference type="ARBA" id="ARBA00023010"/>
    </source>
</evidence>
<feature type="region of interest" description="Disordered" evidence="11">
    <location>
        <begin position="321"/>
        <end position="419"/>
    </location>
</feature>
<evidence type="ECO:0000256" key="11">
    <source>
        <dbReference type="SAM" id="MobiDB-lite"/>
    </source>
</evidence>
<evidence type="ECO:0000256" key="7">
    <source>
        <dbReference type="ARBA" id="ARBA00022927"/>
    </source>
</evidence>
<name>A0A7E6EZ92_9MOLL</name>
<evidence type="ECO:0000313" key="13">
    <source>
        <dbReference type="Proteomes" id="UP000515154"/>
    </source>
</evidence>
<evidence type="ECO:0000256" key="5">
    <source>
        <dbReference type="ARBA" id="ARBA00022692"/>
    </source>
</evidence>
<comment type="similarity">
    <text evidence="2">Belongs to the SEC62 family.</text>
</comment>
<dbReference type="Proteomes" id="UP000515154">
    <property type="component" value="Linkage group LG6"/>
</dbReference>
<evidence type="ECO:0000313" key="14">
    <source>
        <dbReference type="RefSeq" id="XP_036360042.1"/>
    </source>
</evidence>
<evidence type="ECO:0000256" key="12">
    <source>
        <dbReference type="SAM" id="Phobius"/>
    </source>
</evidence>
<keyword evidence="4" id="KW-0813">Transport</keyword>
<feature type="region of interest" description="Disordered" evidence="11">
    <location>
        <begin position="121"/>
        <end position="195"/>
    </location>
</feature>
<comment type="subcellular location">
    <subcellularLocation>
        <location evidence="1">Endoplasmic reticulum membrane</location>
        <topology evidence="1">Multi-pass membrane protein</topology>
    </subcellularLocation>
</comment>
<evidence type="ECO:0000256" key="2">
    <source>
        <dbReference type="ARBA" id="ARBA00010604"/>
    </source>
</evidence>
<evidence type="ECO:0000256" key="8">
    <source>
        <dbReference type="ARBA" id="ARBA00022989"/>
    </source>
</evidence>
<feature type="compositionally biased region" description="Basic and acidic residues" evidence="11">
    <location>
        <begin position="321"/>
        <end position="334"/>
    </location>
</feature>
<dbReference type="RefSeq" id="XP_036360042.1">
    <property type="nucleotide sequence ID" value="XM_036504149.1"/>
</dbReference>
<feature type="transmembrane region" description="Helical" evidence="12">
    <location>
        <begin position="226"/>
        <end position="245"/>
    </location>
</feature>
<keyword evidence="8 12" id="KW-1133">Transmembrane helix</keyword>
<feature type="compositionally biased region" description="Polar residues" evidence="11">
    <location>
        <begin position="336"/>
        <end position="361"/>
    </location>
</feature>
<accession>A0A7E6EZ92</accession>
<dbReference type="GO" id="GO:0005789">
    <property type="term" value="C:endoplasmic reticulum membrane"/>
    <property type="evidence" value="ECO:0007669"/>
    <property type="project" value="UniProtKB-SubCell"/>
</dbReference>
<keyword evidence="10 12" id="KW-0472">Membrane</keyword>
<reference evidence="14" key="1">
    <citation type="submission" date="2025-08" db="UniProtKB">
        <authorList>
            <consortium name="RefSeq"/>
        </authorList>
    </citation>
    <scope>IDENTIFICATION</scope>
</reference>
<evidence type="ECO:0000256" key="6">
    <source>
        <dbReference type="ARBA" id="ARBA00022824"/>
    </source>
</evidence>
<dbReference type="PANTHER" id="PTHR12443">
    <property type="entry name" value="TRANSLOCATION PROTEIN SEC62"/>
    <property type="match status" value="1"/>
</dbReference>
<keyword evidence="7" id="KW-0653">Protein transport</keyword>
<evidence type="ECO:0000256" key="1">
    <source>
        <dbReference type="ARBA" id="ARBA00004477"/>
    </source>
</evidence>
<feature type="transmembrane region" description="Helical" evidence="12">
    <location>
        <begin position="251"/>
        <end position="284"/>
    </location>
</feature>
<feature type="compositionally biased region" description="Basic and acidic residues" evidence="11">
    <location>
        <begin position="388"/>
        <end position="405"/>
    </location>
</feature>
<keyword evidence="6" id="KW-0256">Endoplasmic reticulum</keyword>
<dbReference type="Pfam" id="PF03839">
    <property type="entry name" value="Sec62"/>
    <property type="match status" value="1"/>
</dbReference>
<organism evidence="13 14">
    <name type="scientific">Octopus sinensis</name>
    <name type="common">East Asian common octopus</name>
    <dbReference type="NCBI Taxonomy" id="2607531"/>
    <lineage>
        <taxon>Eukaryota</taxon>
        <taxon>Metazoa</taxon>
        <taxon>Spiralia</taxon>
        <taxon>Lophotrochozoa</taxon>
        <taxon>Mollusca</taxon>
        <taxon>Cephalopoda</taxon>
        <taxon>Coleoidea</taxon>
        <taxon>Octopodiformes</taxon>
        <taxon>Octopoda</taxon>
        <taxon>Incirrata</taxon>
        <taxon>Octopodidae</taxon>
        <taxon>Octopus</taxon>
    </lineage>
</organism>
<protein>
    <recommendedName>
        <fullName evidence="3">Translocation protein SEC62</fullName>
    </recommendedName>
</protein>
<keyword evidence="5 12" id="KW-0812">Transmembrane</keyword>
<proteinExistence type="inferred from homology"/>
<sequence length="419" mass="48095">MLIYEMFLYPVARALQFISHYPMEIINSEEKEKETPTKEEYAVARYLRFNNPVKEGRLAGITVTCFIGCKAVDALMQSKWSASENKTTSLFTTRQSCTNYLGRLLTKGLFHRAIRIEKKKSDRTKTKKKSIKAGSEEETNLEEDKEKRSKKDKKSKKEKEKEKESDREGEKTDDTEKKKEEKEEKKEEEKKKKEKKLKLGMPDDQRFIDGDEVYVWIYDPVPVKTFIIGLLMVLGAIALCLFPLWPEEVRIGVYYLSLSGAGFLAFILVLFVVRLILFCAIWMCTLGKHHFWFLPNLNEDVGFIDSFRPLYKHETYAPKSKDSDKKIKENDKDGVNNGSGDATVSTTATSPVNETQSVSTEKSYEENKTPSEGGTESEASDDQEGFELVDKEELSDEENKDKSETENITEVSEESKKDK</sequence>
<feature type="compositionally biased region" description="Acidic residues" evidence="11">
    <location>
        <begin position="378"/>
        <end position="387"/>
    </location>
</feature>
<keyword evidence="13" id="KW-1185">Reference proteome</keyword>
<dbReference type="AlphaFoldDB" id="A0A7E6EZ92"/>
<evidence type="ECO:0000256" key="3">
    <source>
        <dbReference type="ARBA" id="ARBA00021257"/>
    </source>
</evidence>
<feature type="compositionally biased region" description="Basic and acidic residues" evidence="11">
    <location>
        <begin position="142"/>
        <end position="191"/>
    </location>
</feature>
<gene>
    <name evidence="14" type="primary">LOC115212733</name>
</gene>
<evidence type="ECO:0000256" key="10">
    <source>
        <dbReference type="ARBA" id="ARBA00023136"/>
    </source>
</evidence>